<comment type="caution">
    <text evidence="2">The sequence shown here is derived from an EMBL/GenBank/DDBJ whole genome shotgun (WGS) entry which is preliminary data.</text>
</comment>
<evidence type="ECO:0000313" key="3">
    <source>
        <dbReference type="Proteomes" id="UP001418222"/>
    </source>
</evidence>
<gene>
    <name evidence="2" type="ORF">KSP39_PZI010335</name>
</gene>
<feature type="region of interest" description="Disordered" evidence="1">
    <location>
        <begin position="51"/>
        <end position="112"/>
    </location>
</feature>
<dbReference type="AlphaFoldDB" id="A0AAP0BIV5"/>
<proteinExistence type="predicted"/>
<reference evidence="2 3" key="1">
    <citation type="journal article" date="2022" name="Nat. Plants">
        <title>Genomes of leafy and leafless Platanthera orchids illuminate the evolution of mycoheterotrophy.</title>
        <authorList>
            <person name="Li M.H."/>
            <person name="Liu K.W."/>
            <person name="Li Z."/>
            <person name="Lu H.C."/>
            <person name="Ye Q.L."/>
            <person name="Zhang D."/>
            <person name="Wang J.Y."/>
            <person name="Li Y.F."/>
            <person name="Zhong Z.M."/>
            <person name="Liu X."/>
            <person name="Yu X."/>
            <person name="Liu D.K."/>
            <person name="Tu X.D."/>
            <person name="Liu B."/>
            <person name="Hao Y."/>
            <person name="Liao X.Y."/>
            <person name="Jiang Y.T."/>
            <person name="Sun W.H."/>
            <person name="Chen J."/>
            <person name="Chen Y.Q."/>
            <person name="Ai Y."/>
            <person name="Zhai J.W."/>
            <person name="Wu S.S."/>
            <person name="Zhou Z."/>
            <person name="Hsiao Y.Y."/>
            <person name="Wu W.L."/>
            <person name="Chen Y.Y."/>
            <person name="Lin Y.F."/>
            <person name="Hsu J.L."/>
            <person name="Li C.Y."/>
            <person name="Wang Z.W."/>
            <person name="Zhao X."/>
            <person name="Zhong W.Y."/>
            <person name="Ma X.K."/>
            <person name="Ma L."/>
            <person name="Huang J."/>
            <person name="Chen G.Z."/>
            <person name="Huang M.Z."/>
            <person name="Huang L."/>
            <person name="Peng D.H."/>
            <person name="Luo Y.B."/>
            <person name="Zou S.Q."/>
            <person name="Chen S.P."/>
            <person name="Lan S."/>
            <person name="Tsai W.C."/>
            <person name="Van de Peer Y."/>
            <person name="Liu Z.J."/>
        </authorList>
    </citation>
    <scope>NUCLEOTIDE SEQUENCE [LARGE SCALE GENOMIC DNA]</scope>
    <source>
        <strain evidence="2">Lor287</strain>
    </source>
</reference>
<dbReference type="EMBL" id="JBBWWQ010000008">
    <property type="protein sequence ID" value="KAK8940428.1"/>
    <property type="molecule type" value="Genomic_DNA"/>
</dbReference>
<keyword evidence="3" id="KW-1185">Reference proteome</keyword>
<evidence type="ECO:0000256" key="1">
    <source>
        <dbReference type="SAM" id="MobiDB-lite"/>
    </source>
</evidence>
<dbReference type="Proteomes" id="UP001418222">
    <property type="component" value="Unassembled WGS sequence"/>
</dbReference>
<protein>
    <submittedName>
        <fullName evidence="2">Uncharacterized protein</fullName>
    </submittedName>
</protein>
<accession>A0AAP0BIV5</accession>
<sequence>MDPKTAMNGSGVRWTEERHSRFLDWIEAAFVRQVLSPLRSDRGFRRECTARIDRQGDDDGLNESTADSWSTSPAPAAEDLDRRHAAIAAGQKTSRLRKRKPALRGYDGSLHR</sequence>
<name>A0AAP0BIV5_9ASPA</name>
<feature type="compositionally biased region" description="Polar residues" evidence="1">
    <location>
        <begin position="62"/>
        <end position="73"/>
    </location>
</feature>
<evidence type="ECO:0000313" key="2">
    <source>
        <dbReference type="EMBL" id="KAK8940428.1"/>
    </source>
</evidence>
<organism evidence="2 3">
    <name type="scientific">Platanthera zijinensis</name>
    <dbReference type="NCBI Taxonomy" id="2320716"/>
    <lineage>
        <taxon>Eukaryota</taxon>
        <taxon>Viridiplantae</taxon>
        <taxon>Streptophyta</taxon>
        <taxon>Embryophyta</taxon>
        <taxon>Tracheophyta</taxon>
        <taxon>Spermatophyta</taxon>
        <taxon>Magnoliopsida</taxon>
        <taxon>Liliopsida</taxon>
        <taxon>Asparagales</taxon>
        <taxon>Orchidaceae</taxon>
        <taxon>Orchidoideae</taxon>
        <taxon>Orchideae</taxon>
        <taxon>Orchidinae</taxon>
        <taxon>Platanthera</taxon>
    </lineage>
</organism>